<reference evidence="2" key="2">
    <citation type="submission" date="2020-05" db="EMBL/GenBank/DDBJ databases">
        <authorList>
            <person name="Kim H.-S."/>
            <person name="Proctor R.H."/>
            <person name="Brown D.W."/>
        </authorList>
    </citation>
    <scope>NUCLEOTIDE SEQUENCE</scope>
    <source>
        <strain evidence="2">NRRL 45417</strain>
    </source>
</reference>
<feature type="region of interest" description="Disordered" evidence="1">
    <location>
        <begin position="222"/>
        <end position="248"/>
    </location>
</feature>
<dbReference type="PANTHER" id="PTHR42105:SF1">
    <property type="entry name" value="TRANSALDOLASE"/>
    <property type="match status" value="1"/>
</dbReference>
<feature type="compositionally biased region" description="Basic and acidic residues" evidence="1">
    <location>
        <begin position="226"/>
        <end position="245"/>
    </location>
</feature>
<dbReference type="AlphaFoldDB" id="A0A8H4WYY5"/>
<feature type="compositionally biased region" description="Polar residues" evidence="1">
    <location>
        <begin position="604"/>
        <end position="615"/>
    </location>
</feature>
<name>A0A8H4WYY5_9HYPO</name>
<reference evidence="2" key="1">
    <citation type="journal article" date="2020" name="BMC Genomics">
        <title>Correction to: Identification and distribution of gene clusters required for synthesis of sphingolipid metabolism inhibitors in diverse species of the filamentous fungus Fusarium.</title>
        <authorList>
            <person name="Kim H.S."/>
            <person name="Lohmar J.M."/>
            <person name="Busman M."/>
            <person name="Brown D.W."/>
            <person name="Naumann T.A."/>
            <person name="Divon H.H."/>
            <person name="Lysoe E."/>
            <person name="Uhlig S."/>
            <person name="Proctor R.H."/>
        </authorList>
    </citation>
    <scope>NUCLEOTIDE SEQUENCE</scope>
    <source>
        <strain evidence="2">NRRL 45417</strain>
    </source>
</reference>
<protein>
    <recommendedName>
        <fullName evidence="4">Fungal N-terminal domain-containing protein</fullName>
    </recommendedName>
</protein>
<feature type="compositionally biased region" description="Basic and acidic residues" evidence="1">
    <location>
        <begin position="318"/>
        <end position="332"/>
    </location>
</feature>
<feature type="compositionally biased region" description="Basic residues" evidence="1">
    <location>
        <begin position="532"/>
        <end position="542"/>
    </location>
</feature>
<feature type="compositionally biased region" description="Low complexity" evidence="1">
    <location>
        <begin position="296"/>
        <end position="307"/>
    </location>
</feature>
<feature type="compositionally biased region" description="Polar residues" evidence="1">
    <location>
        <begin position="343"/>
        <end position="352"/>
    </location>
</feature>
<evidence type="ECO:0000313" key="2">
    <source>
        <dbReference type="EMBL" id="KAF4955592.1"/>
    </source>
</evidence>
<feature type="region of interest" description="Disordered" evidence="1">
    <location>
        <begin position="594"/>
        <end position="662"/>
    </location>
</feature>
<dbReference type="Proteomes" id="UP000604273">
    <property type="component" value="Unassembled WGS sequence"/>
</dbReference>
<dbReference type="PANTHER" id="PTHR42105">
    <property type="entry name" value="DIM2-ASSOCIATED PROTEIN 1"/>
    <property type="match status" value="1"/>
</dbReference>
<feature type="compositionally biased region" description="Basic and acidic residues" evidence="1">
    <location>
        <begin position="643"/>
        <end position="662"/>
    </location>
</feature>
<dbReference type="EMBL" id="JABFAI010000097">
    <property type="protein sequence ID" value="KAF4955592.1"/>
    <property type="molecule type" value="Genomic_DNA"/>
</dbReference>
<feature type="compositionally biased region" description="Basic and acidic residues" evidence="1">
    <location>
        <begin position="421"/>
        <end position="432"/>
    </location>
</feature>
<keyword evidence="3" id="KW-1185">Reference proteome</keyword>
<evidence type="ECO:0000256" key="1">
    <source>
        <dbReference type="SAM" id="MobiDB-lite"/>
    </source>
</evidence>
<sequence>MDPLSITSASVGLAAAVYKCAIEVKKIIGTIADAVDSLSDLAEEAQLIQGAFQGVEDALKDNQEAISRYKVEEVFSIAVKGCRATLACIKQEFELLFNRSDWKARFMVLWKEDDMKRLLGRLDRKRESILLLLQLLSLSSVREVQALVTKKQSALTVAKEDITALIPTYWSCRDTILDSLDKETVESIYADWDNRESKLSATEFDFDYELINTRTYRQALAQAQAKSDRELPPRKKLDNPARELNGETIEPVEDLIDLSCEPSRETVSVLPRIPPQSYTDLAGLQFMPITVDEEAASAGSPEASETAEPTDMRGMTESSRESDLSLESRDESSQGWRPRISRWSETTANVAPSGTRIYEPPQEEGLTGQPASTISTSRHKATKSQTSLLIEYFENGKWSADLSGNRRPSVRVRLTPSMREGFDTKQHPEVPKASRIHPTPGILSGELLGGNPTGSSMSATIRDNLGRRPIDLEIASRGRRRRRGSPLQKSAESSDETQKGRTITNVPAKNARDSKYQPYEPRYVPDDDIRPRSRNIARRSRTKAKETQRSQRTDSTEANAGSRPKIDNPRRLRTVEDAIRGLILPELDAIKSEAQKSRRGFTDADTSSVHITSALGNGLGGNEKEQDTKDREDNRPSSRRLHRISERERDSLNKEERRKNRS</sequence>
<dbReference type="OrthoDB" id="5365701at2759"/>
<proteinExistence type="predicted"/>
<organism evidence="2 3">
    <name type="scientific">Fusarium gaditjirri</name>
    <dbReference type="NCBI Taxonomy" id="282569"/>
    <lineage>
        <taxon>Eukaryota</taxon>
        <taxon>Fungi</taxon>
        <taxon>Dikarya</taxon>
        <taxon>Ascomycota</taxon>
        <taxon>Pezizomycotina</taxon>
        <taxon>Sordariomycetes</taxon>
        <taxon>Hypocreomycetidae</taxon>
        <taxon>Hypocreales</taxon>
        <taxon>Nectriaceae</taxon>
        <taxon>Fusarium</taxon>
        <taxon>Fusarium nisikadoi species complex</taxon>
    </lineage>
</organism>
<feature type="compositionally biased region" description="Basic and acidic residues" evidence="1">
    <location>
        <begin position="464"/>
        <end position="476"/>
    </location>
</feature>
<evidence type="ECO:0008006" key="4">
    <source>
        <dbReference type="Google" id="ProtNLM"/>
    </source>
</evidence>
<feature type="region of interest" description="Disordered" evidence="1">
    <location>
        <begin position="294"/>
        <end position="380"/>
    </location>
</feature>
<feature type="compositionally biased region" description="Basic and acidic residues" evidence="1">
    <location>
        <begin position="543"/>
        <end position="555"/>
    </location>
</feature>
<feature type="region of interest" description="Disordered" evidence="1">
    <location>
        <begin position="421"/>
        <end position="572"/>
    </location>
</feature>
<feature type="compositionally biased region" description="Basic and acidic residues" evidence="1">
    <location>
        <begin position="622"/>
        <end position="636"/>
    </location>
</feature>
<evidence type="ECO:0000313" key="3">
    <source>
        <dbReference type="Proteomes" id="UP000604273"/>
    </source>
</evidence>
<comment type="caution">
    <text evidence="2">The sequence shown here is derived from an EMBL/GenBank/DDBJ whole genome shotgun (WGS) entry which is preliminary data.</text>
</comment>
<gene>
    <name evidence="2" type="ORF">FGADI_4427</name>
</gene>
<accession>A0A8H4WYY5</accession>